<evidence type="ECO:0000259" key="9">
    <source>
        <dbReference type="Pfam" id="PF04552"/>
    </source>
</evidence>
<dbReference type="NCBIfam" id="NF004602">
    <property type="entry name" value="PRK05932.2-4"/>
    <property type="match status" value="1"/>
</dbReference>
<evidence type="ECO:0000313" key="11">
    <source>
        <dbReference type="EMBL" id="PZT47934.1"/>
    </source>
</evidence>
<organism evidence="11 12">
    <name type="scientific">Helicobacter valdiviensis</name>
    <dbReference type="NCBI Taxonomy" id="1458358"/>
    <lineage>
        <taxon>Bacteria</taxon>
        <taxon>Pseudomonadati</taxon>
        <taxon>Campylobacterota</taxon>
        <taxon>Epsilonproteobacteria</taxon>
        <taxon>Campylobacterales</taxon>
        <taxon>Helicobacteraceae</taxon>
        <taxon>Helicobacter</taxon>
    </lineage>
</organism>
<dbReference type="OrthoDB" id="9814402at2"/>
<evidence type="ECO:0000313" key="12">
    <source>
        <dbReference type="Proteomes" id="UP000249746"/>
    </source>
</evidence>
<keyword evidence="8" id="KW-0804">Transcription</keyword>
<dbReference type="Gene3D" id="1.10.10.60">
    <property type="entry name" value="Homeodomain-like"/>
    <property type="match status" value="1"/>
</dbReference>
<dbReference type="Pfam" id="PF00309">
    <property type="entry name" value="Sigma54_AID"/>
    <property type="match status" value="1"/>
</dbReference>
<dbReference type="Pfam" id="PF04963">
    <property type="entry name" value="Sigma54_CBD"/>
    <property type="match status" value="1"/>
</dbReference>
<dbReference type="GO" id="GO:0000428">
    <property type="term" value="C:DNA-directed RNA polymerase complex"/>
    <property type="evidence" value="ECO:0007669"/>
    <property type="project" value="UniProtKB-KW"/>
</dbReference>
<dbReference type="GO" id="GO:0001216">
    <property type="term" value="F:DNA-binding transcription activator activity"/>
    <property type="evidence" value="ECO:0007669"/>
    <property type="project" value="InterPro"/>
</dbReference>
<dbReference type="EMBL" id="NBIU01000017">
    <property type="protein sequence ID" value="PZT47934.1"/>
    <property type="molecule type" value="Genomic_DNA"/>
</dbReference>
<dbReference type="GO" id="GO:0006352">
    <property type="term" value="P:DNA-templated transcription initiation"/>
    <property type="evidence" value="ECO:0007669"/>
    <property type="project" value="InterPro"/>
</dbReference>
<dbReference type="RefSeq" id="WP_111229974.1">
    <property type="nucleotide sequence ID" value="NZ_NBIU01000017.1"/>
</dbReference>
<feature type="domain" description="RNA polymerase sigma factor 54 core-binding" evidence="10">
    <location>
        <begin position="78"/>
        <end position="255"/>
    </location>
</feature>
<keyword evidence="6" id="KW-0731">Sigma factor</keyword>
<keyword evidence="5" id="KW-0805">Transcription regulation</keyword>
<dbReference type="PROSITE" id="PS50044">
    <property type="entry name" value="SIGMA54_3"/>
    <property type="match status" value="1"/>
</dbReference>
<dbReference type="InterPro" id="IPR007634">
    <property type="entry name" value="RNA_pol_sigma_54_DNA-bd"/>
</dbReference>
<evidence type="ECO:0000256" key="6">
    <source>
        <dbReference type="ARBA" id="ARBA00023082"/>
    </source>
</evidence>
<dbReference type="InterPro" id="IPR000394">
    <property type="entry name" value="RNA_pol_sigma_54"/>
</dbReference>
<evidence type="ECO:0000256" key="8">
    <source>
        <dbReference type="ARBA" id="ARBA00023163"/>
    </source>
</evidence>
<dbReference type="GO" id="GO:0003677">
    <property type="term" value="F:DNA binding"/>
    <property type="evidence" value="ECO:0007669"/>
    <property type="project" value="UniProtKB-KW"/>
</dbReference>
<name>A0A2W6MTV4_9HELI</name>
<evidence type="ECO:0000256" key="4">
    <source>
        <dbReference type="ARBA" id="ARBA00022695"/>
    </source>
</evidence>
<dbReference type="PANTHER" id="PTHR32248">
    <property type="entry name" value="RNA POLYMERASE SIGMA-54 FACTOR"/>
    <property type="match status" value="1"/>
</dbReference>
<comment type="caution">
    <text evidence="11">The sequence shown here is derived from an EMBL/GenBank/DDBJ whole genome shotgun (WGS) entry which is preliminary data.</text>
</comment>
<gene>
    <name evidence="11" type="ORF">B6S12_06355</name>
</gene>
<proteinExistence type="inferred from homology"/>
<dbReference type="Proteomes" id="UP000249746">
    <property type="component" value="Unassembled WGS sequence"/>
</dbReference>
<evidence type="ECO:0000256" key="3">
    <source>
        <dbReference type="ARBA" id="ARBA00022679"/>
    </source>
</evidence>
<evidence type="ECO:0000256" key="5">
    <source>
        <dbReference type="ARBA" id="ARBA00023015"/>
    </source>
</evidence>
<dbReference type="PROSITE" id="PS00718">
    <property type="entry name" value="SIGMA54_2"/>
    <property type="match status" value="1"/>
</dbReference>
<dbReference type="PANTHER" id="PTHR32248:SF4">
    <property type="entry name" value="RNA POLYMERASE SIGMA-54 FACTOR"/>
    <property type="match status" value="1"/>
</dbReference>
<accession>A0A2W6MTV4</accession>
<reference evidence="11 12" key="1">
    <citation type="submission" date="2017-03" db="EMBL/GenBank/DDBJ databases">
        <title>Genomic and clinical evidence uncovers the enterohepatic species Helicobacter valdiviensis as a potential human intestinal pathogen.</title>
        <authorList>
            <person name="Fresia P."/>
            <person name="Jara R."/>
            <person name="Sierra R."/>
            <person name="Ferres I."/>
            <person name="Greif G."/>
            <person name="Iraola G."/>
            <person name="Collado L."/>
        </authorList>
    </citation>
    <scope>NUCLEOTIDE SEQUENCE [LARGE SCALE GENOMIC DNA]</scope>
    <source>
        <strain evidence="11 12">WBE14</strain>
    </source>
</reference>
<dbReference type="NCBIfam" id="TIGR02395">
    <property type="entry name" value="rpoN_sigma"/>
    <property type="match status" value="1"/>
</dbReference>
<evidence type="ECO:0000256" key="2">
    <source>
        <dbReference type="ARBA" id="ARBA00022478"/>
    </source>
</evidence>
<keyword evidence="4" id="KW-0548">Nucleotidyltransferase</keyword>
<feature type="domain" description="RNA polymerase sigma factor 54 DNA-binding" evidence="9">
    <location>
        <begin position="268"/>
        <end position="420"/>
    </location>
</feature>
<evidence type="ECO:0000256" key="1">
    <source>
        <dbReference type="ARBA" id="ARBA00008798"/>
    </source>
</evidence>
<keyword evidence="7" id="KW-0238">DNA-binding</keyword>
<dbReference type="InterPro" id="IPR038709">
    <property type="entry name" value="RpoN_core-bd_sf"/>
</dbReference>
<evidence type="ECO:0000259" key="10">
    <source>
        <dbReference type="Pfam" id="PF04963"/>
    </source>
</evidence>
<dbReference type="Gene3D" id="1.10.10.1330">
    <property type="entry name" value="RNA polymerase sigma-54 factor, core-binding domain"/>
    <property type="match status" value="1"/>
</dbReference>
<keyword evidence="12" id="KW-1185">Reference proteome</keyword>
<dbReference type="AlphaFoldDB" id="A0A2W6MTV4"/>
<dbReference type="PIRSF" id="PIRSF000774">
    <property type="entry name" value="RpoN"/>
    <property type="match status" value="1"/>
</dbReference>
<dbReference type="InterPro" id="IPR007046">
    <property type="entry name" value="RNA_pol_sigma_54_core-bd"/>
</dbReference>
<evidence type="ECO:0000256" key="7">
    <source>
        <dbReference type="ARBA" id="ARBA00023125"/>
    </source>
</evidence>
<keyword evidence="3" id="KW-0808">Transferase</keyword>
<comment type="similarity">
    <text evidence="1">Belongs to the sigma-54 factor family.</text>
</comment>
<keyword evidence="2" id="KW-0240">DNA-directed RNA polymerase</keyword>
<dbReference type="Pfam" id="PF04552">
    <property type="entry name" value="Sigma54_DBD"/>
    <property type="match status" value="1"/>
</dbReference>
<protein>
    <submittedName>
        <fullName evidence="11">RNA polymerase factor sigma-54</fullName>
    </submittedName>
</protein>
<dbReference type="PRINTS" id="PR00045">
    <property type="entry name" value="SIGMA54FCT"/>
</dbReference>
<dbReference type="GO" id="GO:0016987">
    <property type="term" value="F:sigma factor activity"/>
    <property type="evidence" value="ECO:0007669"/>
    <property type="project" value="UniProtKB-KW"/>
</dbReference>
<dbReference type="GO" id="GO:0016779">
    <property type="term" value="F:nucleotidyltransferase activity"/>
    <property type="evidence" value="ECO:0007669"/>
    <property type="project" value="UniProtKB-KW"/>
</dbReference>
<sequence>MKLRTNVSANVKNKLSSTLKSWLPILQSGASELEETLGEFSKENPYIEVQSQISTDFSSQKKKREANTPKRGSSLDVIERFCIEEKSLEEELLDQINPPLFPTKISQEIAKSIIESIDEEGYFVGDYAKIATTHQVEIREVEKIRERFAYLDPPGIAARDLIESFHFQLENMDVEPHIWESAKKILSDLANHINFKDIPYYKEAMRVIASFKNPPALDYCEKEAAIIPDILVLQEANNIEVQINDKYYPSIEIQTYNKEGKEKLKDDFVKTKIKEARDLVDALEMRKATLYKIGLMIVEYQYDFFMGGEIKPMKLKDLAEEFNHAPSTISRAISNKFLECARGIFPLKNFFATALDEDMANTTIKDFVADLIKNENKQKPLSDNKILQLIEEKFNIKIVRRTITKYRAQLNIASSSERKKLYKMSY</sequence>